<dbReference type="HOGENOM" id="CLU_662269_0_0_1"/>
<evidence type="ECO:0000256" key="1">
    <source>
        <dbReference type="SAM" id="MobiDB-lite"/>
    </source>
</evidence>
<feature type="region of interest" description="Disordered" evidence="1">
    <location>
        <begin position="1"/>
        <end position="22"/>
    </location>
</feature>
<dbReference type="GeneID" id="19243491"/>
<name>U1FWY1_ENDPU</name>
<feature type="compositionally biased region" description="Polar residues" evidence="1">
    <location>
        <begin position="59"/>
        <end position="86"/>
    </location>
</feature>
<dbReference type="Proteomes" id="UP000019373">
    <property type="component" value="Unassembled WGS sequence"/>
</dbReference>
<dbReference type="RefSeq" id="XP_007804979.1">
    <property type="nucleotide sequence ID" value="XM_007806788.1"/>
</dbReference>
<dbReference type="Pfam" id="PF25545">
    <property type="entry name" value="DUF7924"/>
    <property type="match status" value="1"/>
</dbReference>
<proteinExistence type="predicted"/>
<feature type="region of interest" description="Disordered" evidence="1">
    <location>
        <begin position="58"/>
        <end position="90"/>
    </location>
</feature>
<evidence type="ECO:0000259" key="2">
    <source>
        <dbReference type="Pfam" id="PF25545"/>
    </source>
</evidence>
<evidence type="ECO:0000313" key="4">
    <source>
        <dbReference type="Proteomes" id="UP000019373"/>
    </source>
</evidence>
<dbReference type="OrthoDB" id="5377772at2759"/>
<protein>
    <recommendedName>
        <fullName evidence="2">DUF7924 domain-containing protein</fullName>
    </recommendedName>
</protein>
<dbReference type="InterPro" id="IPR057684">
    <property type="entry name" value="DUF7924"/>
</dbReference>
<accession>U1FWY1</accession>
<feature type="domain" description="DUF7924" evidence="2">
    <location>
        <begin position="204"/>
        <end position="323"/>
    </location>
</feature>
<sequence length="415" mass="47474">MESSPPTRKRVAESSPQRLRNNKRRLTIENLYPVANRNPMVNAWIRHVFDFDSDFDSSRQTSVEQDDNSTSSDSEQEMLCSQSPSNEVDDVPTKCHVPTILNQVKSTLYSLSTTEDVAATTITTTDLSSKKSAGGHCRIDDDKVVDILTGHNVHLDRVEDDDITAIKKIILAKSRKKVNVKEERRWQKDLAKCAVSDETCPFSMSYRNGEPAKLMPNPKPDLVFTFDVDLFVTAAQRDALFNLGSIMCPESVEPVKRDRAFHFLSIEAKGARAQDANWIAHRQNFNTATQALHNIYYFMEMAGTLAAFYEKVRFYSIVATDLVFHVRVHRARELKEHWIQQDYSLEFLYDVVYDHRGGGYTKAETTAIVKNILIEYGIKVLKPLLVQTMKKVLEKRDEISVRSELLEDLMRENDK</sequence>
<organism evidence="3 4">
    <name type="scientific">Endocarpon pusillum (strain Z07020 / HMAS-L-300199)</name>
    <name type="common">Lichen-forming fungus</name>
    <dbReference type="NCBI Taxonomy" id="1263415"/>
    <lineage>
        <taxon>Eukaryota</taxon>
        <taxon>Fungi</taxon>
        <taxon>Dikarya</taxon>
        <taxon>Ascomycota</taxon>
        <taxon>Pezizomycotina</taxon>
        <taxon>Eurotiomycetes</taxon>
        <taxon>Chaetothyriomycetidae</taxon>
        <taxon>Verrucariales</taxon>
        <taxon>Verrucariaceae</taxon>
        <taxon>Endocarpon</taxon>
    </lineage>
</organism>
<dbReference type="AlphaFoldDB" id="U1FWY1"/>
<dbReference type="EMBL" id="KE721425">
    <property type="protein sequence ID" value="ERF69372.1"/>
    <property type="molecule type" value="Genomic_DNA"/>
</dbReference>
<reference evidence="4" key="1">
    <citation type="journal article" date="2014" name="BMC Genomics">
        <title>Genome characteristics reveal the impact of lichenization on lichen-forming fungus Endocarpon pusillum Hedwig (Verrucariales, Ascomycota).</title>
        <authorList>
            <person name="Wang Y.-Y."/>
            <person name="Liu B."/>
            <person name="Zhang X.-Y."/>
            <person name="Zhou Q.-M."/>
            <person name="Zhang T."/>
            <person name="Li H."/>
            <person name="Yu Y.-F."/>
            <person name="Zhang X.-L."/>
            <person name="Hao X.-Y."/>
            <person name="Wang M."/>
            <person name="Wang L."/>
            <person name="Wei J.-C."/>
        </authorList>
    </citation>
    <scope>NUCLEOTIDE SEQUENCE [LARGE SCALE GENOMIC DNA]</scope>
    <source>
        <strain evidence="4">Z07020 / HMAS-L-300199</strain>
    </source>
</reference>
<gene>
    <name evidence="3" type="ORF">EPUS_08644</name>
</gene>
<evidence type="ECO:0000313" key="3">
    <source>
        <dbReference type="EMBL" id="ERF69372.1"/>
    </source>
</evidence>
<keyword evidence="4" id="KW-1185">Reference proteome</keyword>